<feature type="compositionally biased region" description="Polar residues" evidence="1">
    <location>
        <begin position="377"/>
        <end position="387"/>
    </location>
</feature>
<comment type="caution">
    <text evidence="2">The sequence shown here is derived from an EMBL/GenBank/DDBJ whole genome shotgun (WGS) entry which is preliminary data.</text>
</comment>
<feature type="region of interest" description="Disordered" evidence="1">
    <location>
        <begin position="173"/>
        <end position="220"/>
    </location>
</feature>
<accession>A0ABC8UUP6</accession>
<organism evidence="2 3">
    <name type="scientific">Ilex paraguariensis</name>
    <name type="common">yerba mate</name>
    <dbReference type="NCBI Taxonomy" id="185542"/>
    <lineage>
        <taxon>Eukaryota</taxon>
        <taxon>Viridiplantae</taxon>
        <taxon>Streptophyta</taxon>
        <taxon>Embryophyta</taxon>
        <taxon>Tracheophyta</taxon>
        <taxon>Spermatophyta</taxon>
        <taxon>Magnoliopsida</taxon>
        <taxon>eudicotyledons</taxon>
        <taxon>Gunneridae</taxon>
        <taxon>Pentapetalae</taxon>
        <taxon>asterids</taxon>
        <taxon>campanulids</taxon>
        <taxon>Aquifoliales</taxon>
        <taxon>Aquifoliaceae</taxon>
        <taxon>Ilex</taxon>
    </lineage>
</organism>
<reference evidence="2 3" key="1">
    <citation type="submission" date="2024-02" db="EMBL/GenBank/DDBJ databases">
        <authorList>
            <person name="Vignale AGUSTIN F."/>
            <person name="Sosa J E."/>
            <person name="Modenutti C."/>
        </authorList>
    </citation>
    <scope>NUCLEOTIDE SEQUENCE [LARGE SCALE GENOMIC DNA]</scope>
</reference>
<dbReference type="EMBL" id="CAUOFW020009091">
    <property type="protein sequence ID" value="CAK9184813.1"/>
    <property type="molecule type" value="Genomic_DNA"/>
</dbReference>
<evidence type="ECO:0000256" key="1">
    <source>
        <dbReference type="SAM" id="MobiDB-lite"/>
    </source>
</evidence>
<dbReference type="AlphaFoldDB" id="A0ABC8UUP6"/>
<evidence type="ECO:0000313" key="2">
    <source>
        <dbReference type="EMBL" id="CAK9184813.1"/>
    </source>
</evidence>
<keyword evidence="3" id="KW-1185">Reference proteome</keyword>
<feature type="compositionally biased region" description="Basic and acidic residues" evidence="1">
    <location>
        <begin position="173"/>
        <end position="199"/>
    </location>
</feature>
<evidence type="ECO:0000313" key="3">
    <source>
        <dbReference type="Proteomes" id="UP001642360"/>
    </source>
</evidence>
<protein>
    <submittedName>
        <fullName evidence="2">Uncharacterized protein</fullName>
    </submittedName>
</protein>
<sequence length="520" mass="57788">MPPRFSLRLVLEGGALSVKATKNTAKKTNGIIRALSNGDRNSTKNSSLESHNSSLSLFQSNHHRSFKECLWPFRIRSPETSCNKGLQNWYFIVRLQTKGARPRAPENGGGKEFLQALGVEWCGRVELRALWITWIPPVNGWLKLNVNGASKGNLGRARVVWWKQGHVEVECRKQKLPRKRNDSDERNPENKESRKERITAEINKGKGLQKNHQIDKGKNIQQVEISDESRRVTQNLQGGGQDLVRPMQSIAKQKGVWIQQTHAKGSQQERNSEGEKYKVMGENDGTKISFENGNHSGKDFVVPEFLEVIPEVQADDTNVNIGDKTTGRAGQIEVCSKDGVSTPIAAAGESGSLAAGNLVRMPAAAAEELHQLQKDVSGNFTQDTPTDGSEHEEVEFKEDSQCGDKLEHPMTTAEIQCDLNMQSILSPQSTFLIDRNYVCLKGREFSKDDDNGLKSVREPPDKGFHSDGAYSANLVCVEVHYQSSDSGDSYEPPRRCSELITSGMITRSKSSKPSFQSLND</sequence>
<feature type="region of interest" description="Disordered" evidence="1">
    <location>
        <begin position="377"/>
        <end position="404"/>
    </location>
</feature>
<name>A0ABC8UUP6_9AQUA</name>
<dbReference type="Proteomes" id="UP001642360">
    <property type="component" value="Unassembled WGS sequence"/>
</dbReference>
<proteinExistence type="predicted"/>
<gene>
    <name evidence="2" type="ORF">ILEXP_LOCUS55161</name>
</gene>